<protein>
    <submittedName>
        <fullName evidence="1 2">Uncharacterized protein</fullName>
    </submittedName>
</protein>
<accession>A0A072UCL2</accession>
<sequence>MHTSSSNVNIKLPATRYVEIGDSQGTIGLLPSDVKEFVEIVQNFFNNNIIRQDSYQQVLRKHNQLLYSKTDIMNKLRSAKSTLTQIDSESSTTNAQIHKLSLQIDDLVKQRDDLKSVVNKCDVQKERLMAKCTEWAQQSKELLSDCASLVLVEKCPV</sequence>
<keyword evidence="3" id="KW-1185">Reference proteome</keyword>
<dbReference type="Proteomes" id="UP000002051">
    <property type="component" value="Chromosome 5"/>
</dbReference>
<reference evidence="1 3" key="2">
    <citation type="journal article" date="2014" name="BMC Genomics">
        <title>An improved genome release (version Mt4.0) for the model legume Medicago truncatula.</title>
        <authorList>
            <person name="Tang H."/>
            <person name="Krishnakumar V."/>
            <person name="Bidwell S."/>
            <person name="Rosen B."/>
            <person name="Chan A."/>
            <person name="Zhou S."/>
            <person name="Gentzbittel L."/>
            <person name="Childs K.L."/>
            <person name="Yandell M."/>
            <person name="Gundlach H."/>
            <person name="Mayer K.F."/>
            <person name="Schwartz D.C."/>
            <person name="Town C.D."/>
        </authorList>
    </citation>
    <scope>GENOME REANNOTATION</scope>
    <source>
        <strain evidence="1">A17</strain>
        <strain evidence="2 3">cv. Jemalong A17</strain>
    </source>
</reference>
<dbReference type="EnsemblPlants" id="KEH27524">
    <property type="protein sequence ID" value="KEH27524"/>
    <property type="gene ID" value="MTR_5g017025"/>
</dbReference>
<organism evidence="1 3">
    <name type="scientific">Medicago truncatula</name>
    <name type="common">Barrel medic</name>
    <name type="synonym">Medicago tribuloides</name>
    <dbReference type="NCBI Taxonomy" id="3880"/>
    <lineage>
        <taxon>Eukaryota</taxon>
        <taxon>Viridiplantae</taxon>
        <taxon>Streptophyta</taxon>
        <taxon>Embryophyta</taxon>
        <taxon>Tracheophyta</taxon>
        <taxon>Spermatophyta</taxon>
        <taxon>Magnoliopsida</taxon>
        <taxon>eudicotyledons</taxon>
        <taxon>Gunneridae</taxon>
        <taxon>Pentapetalae</taxon>
        <taxon>rosids</taxon>
        <taxon>fabids</taxon>
        <taxon>Fabales</taxon>
        <taxon>Fabaceae</taxon>
        <taxon>Papilionoideae</taxon>
        <taxon>50 kb inversion clade</taxon>
        <taxon>NPAAA clade</taxon>
        <taxon>Hologalegina</taxon>
        <taxon>IRL clade</taxon>
        <taxon>Trifolieae</taxon>
        <taxon>Medicago</taxon>
    </lineage>
</organism>
<reference evidence="2" key="3">
    <citation type="submission" date="2015-04" db="UniProtKB">
        <authorList>
            <consortium name="EnsemblPlants"/>
        </authorList>
    </citation>
    <scope>IDENTIFICATION</scope>
    <source>
        <strain evidence="2">cv. Jemalong A17</strain>
    </source>
</reference>
<name>A0A072UCL2_MEDTR</name>
<evidence type="ECO:0000313" key="2">
    <source>
        <dbReference type="EnsemblPlants" id="KEH27524"/>
    </source>
</evidence>
<dbReference type="HOGENOM" id="CLU_1680553_0_0_1"/>
<gene>
    <name evidence="1" type="ordered locus">MTR_5g017025</name>
</gene>
<evidence type="ECO:0000313" key="1">
    <source>
        <dbReference type="EMBL" id="KEH27524.1"/>
    </source>
</evidence>
<dbReference type="EMBL" id="CM001221">
    <property type="protein sequence ID" value="KEH27524.1"/>
    <property type="molecule type" value="Genomic_DNA"/>
</dbReference>
<proteinExistence type="predicted"/>
<evidence type="ECO:0000313" key="3">
    <source>
        <dbReference type="Proteomes" id="UP000002051"/>
    </source>
</evidence>
<reference evidence="1 3" key="1">
    <citation type="journal article" date="2011" name="Nature">
        <title>The Medicago genome provides insight into the evolution of rhizobial symbioses.</title>
        <authorList>
            <person name="Young N.D."/>
            <person name="Debelle F."/>
            <person name="Oldroyd G.E."/>
            <person name="Geurts R."/>
            <person name="Cannon S.B."/>
            <person name="Udvardi M.K."/>
            <person name="Benedito V.A."/>
            <person name="Mayer K.F."/>
            <person name="Gouzy J."/>
            <person name="Schoof H."/>
            <person name="Van de Peer Y."/>
            <person name="Proost S."/>
            <person name="Cook D.R."/>
            <person name="Meyers B.C."/>
            <person name="Spannagl M."/>
            <person name="Cheung F."/>
            <person name="De Mita S."/>
            <person name="Krishnakumar V."/>
            <person name="Gundlach H."/>
            <person name="Zhou S."/>
            <person name="Mudge J."/>
            <person name="Bharti A.K."/>
            <person name="Murray J.D."/>
            <person name="Naoumkina M.A."/>
            <person name="Rosen B."/>
            <person name="Silverstein K.A."/>
            <person name="Tang H."/>
            <person name="Rombauts S."/>
            <person name="Zhao P.X."/>
            <person name="Zhou P."/>
            <person name="Barbe V."/>
            <person name="Bardou P."/>
            <person name="Bechner M."/>
            <person name="Bellec A."/>
            <person name="Berger A."/>
            <person name="Berges H."/>
            <person name="Bidwell S."/>
            <person name="Bisseling T."/>
            <person name="Choisne N."/>
            <person name="Couloux A."/>
            <person name="Denny R."/>
            <person name="Deshpande S."/>
            <person name="Dai X."/>
            <person name="Doyle J.J."/>
            <person name="Dudez A.M."/>
            <person name="Farmer A.D."/>
            <person name="Fouteau S."/>
            <person name="Franken C."/>
            <person name="Gibelin C."/>
            <person name="Gish J."/>
            <person name="Goldstein S."/>
            <person name="Gonzalez A.J."/>
            <person name="Green P.J."/>
            <person name="Hallab A."/>
            <person name="Hartog M."/>
            <person name="Hua A."/>
            <person name="Humphray S.J."/>
            <person name="Jeong D.H."/>
            <person name="Jing Y."/>
            <person name="Jocker A."/>
            <person name="Kenton S.M."/>
            <person name="Kim D.J."/>
            <person name="Klee K."/>
            <person name="Lai H."/>
            <person name="Lang C."/>
            <person name="Lin S."/>
            <person name="Macmil S.L."/>
            <person name="Magdelenat G."/>
            <person name="Matthews L."/>
            <person name="McCorrison J."/>
            <person name="Monaghan E.L."/>
            <person name="Mun J.H."/>
            <person name="Najar F.Z."/>
            <person name="Nicholson C."/>
            <person name="Noirot C."/>
            <person name="O'Bleness M."/>
            <person name="Paule C.R."/>
            <person name="Poulain J."/>
            <person name="Prion F."/>
            <person name="Qin B."/>
            <person name="Qu C."/>
            <person name="Retzel E.F."/>
            <person name="Riddle C."/>
            <person name="Sallet E."/>
            <person name="Samain S."/>
            <person name="Samson N."/>
            <person name="Sanders I."/>
            <person name="Saurat O."/>
            <person name="Scarpelli C."/>
            <person name="Schiex T."/>
            <person name="Segurens B."/>
            <person name="Severin A.J."/>
            <person name="Sherrier D.J."/>
            <person name="Shi R."/>
            <person name="Sims S."/>
            <person name="Singer S.R."/>
            <person name="Sinharoy S."/>
            <person name="Sterck L."/>
            <person name="Viollet A."/>
            <person name="Wang B.B."/>
            <person name="Wang K."/>
            <person name="Wang M."/>
            <person name="Wang X."/>
            <person name="Warfsmann J."/>
            <person name="Weissenbach J."/>
            <person name="White D.D."/>
            <person name="White J.D."/>
            <person name="Wiley G.B."/>
            <person name="Wincker P."/>
            <person name="Xing Y."/>
            <person name="Yang L."/>
            <person name="Yao Z."/>
            <person name="Ying F."/>
            <person name="Zhai J."/>
            <person name="Zhou L."/>
            <person name="Zuber A."/>
            <person name="Denarie J."/>
            <person name="Dixon R.A."/>
            <person name="May G.D."/>
            <person name="Schwartz D.C."/>
            <person name="Rogers J."/>
            <person name="Quetier F."/>
            <person name="Town C.D."/>
            <person name="Roe B.A."/>
        </authorList>
    </citation>
    <scope>NUCLEOTIDE SEQUENCE [LARGE SCALE GENOMIC DNA]</scope>
    <source>
        <strain evidence="1">A17</strain>
        <strain evidence="2 3">cv. Jemalong A17</strain>
    </source>
</reference>
<dbReference type="AlphaFoldDB" id="A0A072UCL2"/>